<dbReference type="GO" id="GO:0004252">
    <property type="term" value="F:serine-type endopeptidase activity"/>
    <property type="evidence" value="ECO:0007669"/>
    <property type="project" value="InterPro"/>
</dbReference>
<reference evidence="2 5" key="2">
    <citation type="submission" date="2019-12" db="EMBL/GenBank/DDBJ databases">
        <authorList>
            <consortium name="GenomeTrakr network: Whole genome sequencing for foodborne pathogen traceback"/>
        </authorList>
    </citation>
    <scope>NUCLEOTIDE SEQUENCE [LARGE SCALE GENOMIC DNA]</scope>
    <source>
        <strain evidence="2 5">PSU-2243</strain>
    </source>
</reference>
<proteinExistence type="predicted"/>
<evidence type="ECO:0000313" key="5">
    <source>
        <dbReference type="Proteomes" id="UP000531813"/>
    </source>
</evidence>
<accession>A0A0H0E4I8</accession>
<dbReference type="InterPro" id="IPR000209">
    <property type="entry name" value="Peptidase_S8/S53_dom"/>
</dbReference>
<dbReference type="Proteomes" id="UP000854059">
    <property type="component" value="Unassembled WGS sequence"/>
</dbReference>
<dbReference type="CDD" id="cd04847">
    <property type="entry name" value="Peptidases_S8_Subtilisin_like_2"/>
    <property type="match status" value="1"/>
</dbReference>
<name>A0A0H0E4I8_ECOLX</name>
<dbReference type="AlphaFoldDB" id="A0A0H0E4I8"/>
<evidence type="ECO:0000313" key="2">
    <source>
        <dbReference type="EMBL" id="EFH5892862.1"/>
    </source>
</evidence>
<dbReference type="Proteomes" id="UP001179946">
    <property type="component" value="Chromosome"/>
</dbReference>
<organism evidence="2 5">
    <name type="scientific">Escherichia coli</name>
    <dbReference type="NCBI Taxonomy" id="562"/>
    <lineage>
        <taxon>Bacteria</taxon>
        <taxon>Pseudomonadati</taxon>
        <taxon>Pseudomonadota</taxon>
        <taxon>Gammaproteobacteria</taxon>
        <taxon>Enterobacterales</taxon>
        <taxon>Enterobacteriaceae</taxon>
        <taxon>Escherichia</taxon>
    </lineage>
</organism>
<gene>
    <name evidence="3" type="ORF">DL968_16090</name>
    <name evidence="2" type="ORF">GOP25_11520</name>
    <name evidence="4" type="ORF">QDW62_17455</name>
</gene>
<dbReference type="Gene3D" id="3.40.50.200">
    <property type="entry name" value="Peptidase S8/S53 domain"/>
    <property type="match status" value="1"/>
</dbReference>
<dbReference type="InterPro" id="IPR036852">
    <property type="entry name" value="Peptidase_S8/S53_dom_sf"/>
</dbReference>
<dbReference type="EMBL" id="CP122634">
    <property type="protein sequence ID" value="WHI00500.1"/>
    <property type="molecule type" value="Genomic_DNA"/>
</dbReference>
<evidence type="ECO:0000313" key="3">
    <source>
        <dbReference type="EMBL" id="EGE1989122.1"/>
    </source>
</evidence>
<protein>
    <submittedName>
        <fullName evidence="3">Peptidase S8 and S53, subtilisin, kexin, sedolisin</fullName>
    </submittedName>
    <submittedName>
        <fullName evidence="4">S8 family peptidase</fullName>
    </submittedName>
    <submittedName>
        <fullName evidence="2">S8 family serine peptidase</fullName>
    </submittedName>
</protein>
<evidence type="ECO:0000259" key="1">
    <source>
        <dbReference type="Pfam" id="PF00082"/>
    </source>
</evidence>
<reference evidence="3" key="1">
    <citation type="submission" date="2018-05" db="EMBL/GenBank/DDBJ databases">
        <authorList>
            <person name="Ashton P.M."/>
            <person name="Dallman T."/>
            <person name="Nair S."/>
            <person name="De Pinna E."/>
            <person name="Peters T."/>
            <person name="Grant K."/>
        </authorList>
    </citation>
    <scope>NUCLEOTIDE SEQUENCE</scope>
    <source>
        <strain evidence="3">412057</strain>
    </source>
</reference>
<dbReference type="Proteomes" id="UP000531813">
    <property type="component" value="Unassembled WGS sequence"/>
</dbReference>
<reference evidence="4" key="3">
    <citation type="journal article" date="2023" name="Front. Microbiol.">
        <title>Virotyping and genetic antimicrobial susceptibility testing of porcine ETEC/STEC strains and associated plasmid types.</title>
        <authorList>
            <person name="Vereecke N."/>
            <person name="Van Hoorde S."/>
            <person name="Sperling D."/>
            <person name="Theuns S."/>
            <person name="Devriendt B."/>
            <person name="Cox E."/>
        </authorList>
    </citation>
    <scope>NUCLEOTIDE SEQUENCE</scope>
    <source>
        <strain evidence="4">ETEC4085</strain>
    </source>
</reference>
<feature type="domain" description="Peptidase S8/S53" evidence="1">
    <location>
        <begin position="271"/>
        <end position="546"/>
    </location>
</feature>
<dbReference type="RefSeq" id="WP_001140702.1">
    <property type="nucleotide sequence ID" value="NZ_BFLP01000016.1"/>
</dbReference>
<evidence type="ECO:0000313" key="4">
    <source>
        <dbReference type="EMBL" id="WHI00500.1"/>
    </source>
</evidence>
<dbReference type="EMBL" id="AASWIS010000011">
    <property type="protein sequence ID" value="EFH5892862.1"/>
    <property type="molecule type" value="Genomic_DNA"/>
</dbReference>
<dbReference type="GO" id="GO:0006508">
    <property type="term" value="P:proteolysis"/>
    <property type="evidence" value="ECO:0007669"/>
    <property type="project" value="InterPro"/>
</dbReference>
<dbReference type="SMR" id="A0A0H0E4I8"/>
<dbReference type="InterPro" id="IPR034074">
    <property type="entry name" value="Y4bN_pept_dom"/>
</dbReference>
<dbReference type="Pfam" id="PF00082">
    <property type="entry name" value="Peptidase_S8"/>
    <property type="match status" value="1"/>
</dbReference>
<dbReference type="EMBL" id="AAVTXU010000065">
    <property type="protein sequence ID" value="EGE1989122.1"/>
    <property type="molecule type" value="Genomic_DNA"/>
</dbReference>
<sequence>MAKTNFLIGRGELLTSDIPGPKRVPGKAEVYSLYESKQRLLPQIASTIENFDDLPSQACPYDYAVAKLTLNPSYIARSFFPAKMLKSTGLTSIGSRTVKITPQSWKRKVTVSEVTTTQMFVAGKRESFKELPHWVSGLKEFSDEAIDFARIERFDAYLPEERIITIGEQDSSYFEVGVHLLPDNEQDLVQQQFVQFASNLNIKVHTSLAFTAGTLWFVPIQADRITISKLAKFTFVRVIRPVPRLRGIRPIQRNYGPLAQCKLPAEGPVSSEIKVAILDGGLPSEHAISPWLKSYRVLDDHAEDDPDGLEHGLAVSSAFLFGPISNKSEAKRPYSYIDNLRVLDNKTCQEDPLELYRTLGFIEEVLLSRQYQFINLSLGPDLPIEDTEVHAWTSVIDDLLSDGETLMTVAVGNNGEMDRKSGNARIQVPADCVNALAVGACDTVNDTEWKRAPYSAIGPGRSPGVMKPDLVAFGGDTDEYFHVLGKGKKPVIIPQLGTSFASPYALRAAVGVRAILGNDLSLLAIKALLIHASKQLDHPCTEVGWGKLPEDLNDIIVSPDGVARIVYQGELKPGKYLRAPLPIPEGGLKGRINLAATFCYATTTDPQDPASYTKAGLEVTFRPNDSKIKDGKQNAETKGFFELAKYSTESERRSDMGKWETVLHNSKNMLGSTLKNPVFDIHYNAREAGASIASHKAEKIKYALIITIKASKHQDLYNEILRTYNQVLVPIQPQTSIPIRS</sequence>
<dbReference type="SUPFAM" id="SSF52743">
    <property type="entry name" value="Subtilisin-like"/>
    <property type="match status" value="1"/>
</dbReference>